<dbReference type="Pfam" id="PF00512">
    <property type="entry name" value="HisKA"/>
    <property type="match status" value="1"/>
</dbReference>
<keyword evidence="4" id="KW-0808">Transferase</keyword>
<keyword evidence="7" id="KW-0472">Membrane</keyword>
<dbReference type="GO" id="GO:0005886">
    <property type="term" value="C:plasma membrane"/>
    <property type="evidence" value="ECO:0007669"/>
    <property type="project" value="TreeGrafter"/>
</dbReference>
<comment type="catalytic activity">
    <reaction evidence="1">
        <text>ATP + protein L-histidine = ADP + protein N-phospho-L-histidine.</text>
        <dbReference type="EC" id="2.7.13.3"/>
    </reaction>
</comment>
<dbReference type="Pfam" id="PF02518">
    <property type="entry name" value="HATPase_c"/>
    <property type="match status" value="1"/>
</dbReference>
<dbReference type="InterPro" id="IPR036097">
    <property type="entry name" value="HisK_dim/P_sf"/>
</dbReference>
<dbReference type="SMART" id="SM00388">
    <property type="entry name" value="HisKA"/>
    <property type="match status" value="1"/>
</dbReference>
<feature type="domain" description="Histidine kinase" evidence="8">
    <location>
        <begin position="283"/>
        <end position="492"/>
    </location>
</feature>
<evidence type="ECO:0000259" key="8">
    <source>
        <dbReference type="PROSITE" id="PS50109"/>
    </source>
</evidence>
<dbReference type="InterPro" id="IPR003661">
    <property type="entry name" value="HisK_dim/P_dom"/>
</dbReference>
<keyword evidence="10" id="KW-1185">Reference proteome</keyword>
<keyword evidence="3" id="KW-0597">Phosphoprotein</keyword>
<dbReference type="InterPro" id="IPR005467">
    <property type="entry name" value="His_kinase_dom"/>
</dbReference>
<keyword evidence="6" id="KW-0175">Coiled coil</keyword>
<dbReference type="GO" id="GO:0000155">
    <property type="term" value="F:phosphorelay sensor kinase activity"/>
    <property type="evidence" value="ECO:0007669"/>
    <property type="project" value="InterPro"/>
</dbReference>
<dbReference type="PANTHER" id="PTHR43047:SF72">
    <property type="entry name" value="OSMOSENSING HISTIDINE PROTEIN KINASE SLN1"/>
    <property type="match status" value="1"/>
</dbReference>
<keyword evidence="5 9" id="KW-0418">Kinase</keyword>
<feature type="coiled-coil region" evidence="6">
    <location>
        <begin position="249"/>
        <end position="276"/>
    </location>
</feature>
<dbReference type="Gene3D" id="1.10.287.130">
    <property type="match status" value="1"/>
</dbReference>
<evidence type="ECO:0000256" key="7">
    <source>
        <dbReference type="SAM" id="Phobius"/>
    </source>
</evidence>
<dbReference type="AlphaFoldDB" id="S2ELJ8"/>
<comment type="caution">
    <text evidence="9">The sequence shown here is derived from an EMBL/GenBank/DDBJ whole genome shotgun (WGS) entry which is preliminary data.</text>
</comment>
<dbReference type="Proteomes" id="UP000014065">
    <property type="component" value="Unassembled WGS sequence"/>
</dbReference>
<evidence type="ECO:0000256" key="5">
    <source>
        <dbReference type="ARBA" id="ARBA00022777"/>
    </source>
</evidence>
<evidence type="ECO:0000313" key="10">
    <source>
        <dbReference type="Proteomes" id="UP000014065"/>
    </source>
</evidence>
<dbReference type="SUPFAM" id="SSF47384">
    <property type="entry name" value="Homodimeric domain of signal transducing histidine kinase"/>
    <property type="match status" value="1"/>
</dbReference>
<dbReference type="Gene3D" id="3.30.565.10">
    <property type="entry name" value="Histidine kinase-like ATPase, C-terminal domain"/>
    <property type="match status" value="1"/>
</dbReference>
<dbReference type="InterPro" id="IPR036890">
    <property type="entry name" value="HATPase_C_sf"/>
</dbReference>
<keyword evidence="7" id="KW-0812">Transmembrane</keyword>
<dbReference type="SMART" id="SM00387">
    <property type="entry name" value="HATPase_c"/>
    <property type="match status" value="1"/>
</dbReference>
<evidence type="ECO:0000256" key="2">
    <source>
        <dbReference type="ARBA" id="ARBA00012438"/>
    </source>
</evidence>
<dbReference type="RefSeq" id="WP_010192273.1">
    <property type="nucleotide sequence ID" value="NZ_AHJG01000183.1"/>
</dbReference>
<reference evidence="9 10" key="1">
    <citation type="journal article" date="2012" name="J. Bacteriol.">
        <title>Genome Sequence of "Candidatus Nitrosoarchaeum limnia" BG20, a Low-Salinity Ammonia-Oxidizing Archaeon from the San Francisco Bay Estuary.</title>
        <authorList>
            <person name="Mosier A.C."/>
            <person name="Allen E.E."/>
            <person name="Kim M."/>
            <person name="Ferriera S."/>
            <person name="Francis C.A."/>
        </authorList>
    </citation>
    <scope>NUCLEOTIDE SEQUENCE [LARGE SCALE GENOMIC DNA]</scope>
    <source>
        <strain evidence="9 10">BG20</strain>
    </source>
</reference>
<evidence type="ECO:0000256" key="6">
    <source>
        <dbReference type="SAM" id="Coils"/>
    </source>
</evidence>
<feature type="transmembrane region" description="Helical" evidence="7">
    <location>
        <begin position="223"/>
        <end position="245"/>
    </location>
</feature>
<evidence type="ECO:0000256" key="3">
    <source>
        <dbReference type="ARBA" id="ARBA00022553"/>
    </source>
</evidence>
<dbReference type="EMBL" id="AHJG01000183">
    <property type="protein sequence ID" value="EPA05452.1"/>
    <property type="molecule type" value="Genomic_DNA"/>
</dbReference>
<evidence type="ECO:0000256" key="1">
    <source>
        <dbReference type="ARBA" id="ARBA00000085"/>
    </source>
</evidence>
<evidence type="ECO:0000256" key="4">
    <source>
        <dbReference type="ARBA" id="ARBA00022679"/>
    </source>
</evidence>
<dbReference type="InterPro" id="IPR003594">
    <property type="entry name" value="HATPase_dom"/>
</dbReference>
<organism evidence="9 10">
    <name type="scientific">Candidatus Nitrosarchaeum limnium BG20</name>
    <dbReference type="NCBI Taxonomy" id="859192"/>
    <lineage>
        <taxon>Archaea</taxon>
        <taxon>Nitrososphaerota</taxon>
        <taxon>Nitrososphaeria</taxon>
        <taxon>Nitrosopumilales</taxon>
        <taxon>Nitrosopumilaceae</taxon>
        <taxon>Nitrosarchaeum</taxon>
    </lineage>
</organism>
<dbReference type="SUPFAM" id="SSF55874">
    <property type="entry name" value="ATPase domain of HSP90 chaperone/DNA topoisomerase II/histidine kinase"/>
    <property type="match status" value="1"/>
</dbReference>
<gene>
    <name evidence="9" type="ORF">BG20_I0848</name>
</gene>
<dbReference type="PROSITE" id="PS50109">
    <property type="entry name" value="HIS_KIN"/>
    <property type="match status" value="1"/>
</dbReference>
<feature type="transmembrane region" description="Helical" evidence="7">
    <location>
        <begin position="38"/>
        <end position="59"/>
    </location>
</feature>
<accession>S2ELJ8</accession>
<name>S2ELJ8_9ARCH</name>
<proteinExistence type="predicted"/>
<evidence type="ECO:0000313" key="9">
    <source>
        <dbReference type="EMBL" id="EPA05452.1"/>
    </source>
</evidence>
<dbReference type="GO" id="GO:0009927">
    <property type="term" value="F:histidine phosphotransfer kinase activity"/>
    <property type="evidence" value="ECO:0007669"/>
    <property type="project" value="TreeGrafter"/>
</dbReference>
<dbReference type="CDD" id="cd00082">
    <property type="entry name" value="HisKA"/>
    <property type="match status" value="1"/>
</dbReference>
<keyword evidence="7" id="KW-1133">Transmembrane helix</keyword>
<dbReference type="EC" id="2.7.13.3" evidence="2"/>
<dbReference type="InterPro" id="IPR004358">
    <property type="entry name" value="Sig_transdc_His_kin-like_C"/>
</dbReference>
<protein>
    <recommendedName>
        <fullName evidence="2">histidine kinase</fullName>
        <ecNumber evidence="2">2.7.13.3</ecNumber>
    </recommendedName>
</protein>
<sequence length="512" mass="59658">MGESFKQTRLFVENKQPVIQVRLSHKKILLQITSHAQFRIGICISMIILLLGIVSIYTIKTMDEINQNFNYHIEYDQTISNFENIKYSYDKQASIFERLIIEKNYNEIGNFWIYNTEIKKELKDFNNLVVNNQKTGDFLPVSKSSELQRNFDSFYELHMNYENSVSLALNYYYEGKQQDFLREYDNIKYQQSELFEKIDTINQTLRTIPDSSMLSIGYIVDSFQIFQIIMIVLLGIITTMLVFFLNQTNVNLKLEIKNQTENLNQLNKKLKEMDLKRKEFISIASHELKGPLQPIFGFVELAKTEIISKQEALEGISSIAFHLENIANNVLDLTKIENNELELHLEKCSINNIIQEVVDSENFNPERKVPIKIKLDVDVMLNLDKTRIKQVFRNILDNCIKFTEVGEISIHTHLLKDQKTLKLFFSDTGPEIPTEVLPKMFNEVVTMDINKISGFGLGLYISKKIIDAHKGKISAYNNNNYPMFEITLPLITFEYNQNASNTENLEKTIKHN</sequence>
<dbReference type="PRINTS" id="PR00344">
    <property type="entry name" value="BCTRLSENSOR"/>
</dbReference>
<dbReference type="PANTHER" id="PTHR43047">
    <property type="entry name" value="TWO-COMPONENT HISTIDINE PROTEIN KINASE"/>
    <property type="match status" value="1"/>
</dbReference>